<keyword evidence="6" id="KW-1185">Reference proteome</keyword>
<dbReference type="GO" id="GO:0032222">
    <property type="term" value="P:regulation of synaptic transmission, cholinergic"/>
    <property type="evidence" value="ECO:0007669"/>
    <property type="project" value="InterPro"/>
</dbReference>
<dbReference type="PANTHER" id="PTHR38332:SF1">
    <property type="entry name" value="RE49668P"/>
    <property type="match status" value="1"/>
</dbReference>
<dbReference type="InterPro" id="IPR031424">
    <property type="entry name" value="QVR-like"/>
</dbReference>
<evidence type="ECO:0000313" key="5">
    <source>
        <dbReference type="EnsemblMetazoa" id="CapteP226308"/>
    </source>
</evidence>
<reference evidence="5" key="3">
    <citation type="submission" date="2015-06" db="UniProtKB">
        <authorList>
            <consortium name="EnsemblMetazoa"/>
        </authorList>
    </citation>
    <scope>IDENTIFICATION</scope>
</reference>
<keyword evidence="3" id="KW-1133">Transmembrane helix</keyword>
<keyword evidence="3" id="KW-0812">Transmembrane</keyword>
<keyword evidence="1" id="KW-0732">Signal</keyword>
<keyword evidence="3" id="KW-0472">Membrane</keyword>
<evidence type="ECO:0000256" key="1">
    <source>
        <dbReference type="ARBA" id="ARBA00022729"/>
    </source>
</evidence>
<dbReference type="GO" id="GO:0030431">
    <property type="term" value="P:sleep"/>
    <property type="evidence" value="ECO:0007669"/>
    <property type="project" value="InterPro"/>
</dbReference>
<evidence type="ECO:0008006" key="7">
    <source>
        <dbReference type="Google" id="ProtNLM"/>
    </source>
</evidence>
<dbReference type="OrthoDB" id="75169at2759"/>
<reference evidence="6" key="1">
    <citation type="submission" date="2012-12" db="EMBL/GenBank/DDBJ databases">
        <authorList>
            <person name="Hellsten U."/>
            <person name="Grimwood J."/>
            <person name="Chapman J.A."/>
            <person name="Shapiro H."/>
            <person name="Aerts A."/>
            <person name="Otillar R.P."/>
            <person name="Terry A.Y."/>
            <person name="Boore J.L."/>
            <person name="Simakov O."/>
            <person name="Marletaz F."/>
            <person name="Cho S.-J."/>
            <person name="Edsinger-Gonzales E."/>
            <person name="Havlak P."/>
            <person name="Kuo D.-H."/>
            <person name="Larsson T."/>
            <person name="Lv J."/>
            <person name="Arendt D."/>
            <person name="Savage R."/>
            <person name="Osoegawa K."/>
            <person name="de Jong P."/>
            <person name="Lindberg D.R."/>
            <person name="Seaver E.C."/>
            <person name="Weisblat D.A."/>
            <person name="Putnam N.H."/>
            <person name="Grigoriev I.V."/>
            <person name="Rokhsar D.S."/>
        </authorList>
    </citation>
    <scope>NUCLEOTIDE SEQUENCE</scope>
    <source>
        <strain evidence="6">I ESC-2004</strain>
    </source>
</reference>
<gene>
    <name evidence="4" type="ORF">CAPTEDRAFT_226308</name>
</gene>
<dbReference type="Proteomes" id="UP000014760">
    <property type="component" value="Unassembled WGS sequence"/>
</dbReference>
<evidence type="ECO:0000313" key="6">
    <source>
        <dbReference type="Proteomes" id="UP000014760"/>
    </source>
</evidence>
<dbReference type="EMBL" id="AMQN01008843">
    <property type="status" value="NOT_ANNOTATED_CDS"/>
    <property type="molecule type" value="Genomic_DNA"/>
</dbReference>
<sequence length="172" mass="18626">MVKIGEISSCVGIVTTTLFWILSMSMKEVSGLGCFVCSSVNGSDPSCEDTFNSTVENYVQMCKAGRKGRGGLFPGTECIKLKAHNNVGAYMIVRACVVDNGDINSETEIGRIDHCGLMDQLEVDGNLYTGCILSCHTDGCNHAVNTRPLTFTLMTSLSLALGAYFGFYFRFL</sequence>
<dbReference type="EMBL" id="KB304086">
    <property type="protein sequence ID" value="ELU02410.1"/>
    <property type="molecule type" value="Genomic_DNA"/>
</dbReference>
<dbReference type="FunCoup" id="R7U7S1">
    <property type="interactions" value="3"/>
</dbReference>
<dbReference type="HOGENOM" id="CLU_128415_1_0_1"/>
<dbReference type="Pfam" id="PF17064">
    <property type="entry name" value="QVR"/>
    <property type="match status" value="1"/>
</dbReference>
<evidence type="ECO:0000256" key="2">
    <source>
        <dbReference type="ARBA" id="ARBA00023180"/>
    </source>
</evidence>
<reference evidence="4 6" key="2">
    <citation type="journal article" date="2013" name="Nature">
        <title>Insights into bilaterian evolution from three spiralian genomes.</title>
        <authorList>
            <person name="Simakov O."/>
            <person name="Marletaz F."/>
            <person name="Cho S.J."/>
            <person name="Edsinger-Gonzales E."/>
            <person name="Havlak P."/>
            <person name="Hellsten U."/>
            <person name="Kuo D.H."/>
            <person name="Larsson T."/>
            <person name="Lv J."/>
            <person name="Arendt D."/>
            <person name="Savage R."/>
            <person name="Osoegawa K."/>
            <person name="de Jong P."/>
            <person name="Grimwood J."/>
            <person name="Chapman J.A."/>
            <person name="Shapiro H."/>
            <person name="Aerts A."/>
            <person name="Otillar R.P."/>
            <person name="Terry A.Y."/>
            <person name="Boore J.L."/>
            <person name="Grigoriev I.V."/>
            <person name="Lindberg D.R."/>
            <person name="Seaver E.C."/>
            <person name="Weisblat D.A."/>
            <person name="Putnam N.H."/>
            <person name="Rokhsar D.S."/>
        </authorList>
    </citation>
    <scope>NUCLEOTIDE SEQUENCE</scope>
    <source>
        <strain evidence="4 6">I ESC-2004</strain>
    </source>
</reference>
<dbReference type="EnsemblMetazoa" id="CapteT226308">
    <property type="protein sequence ID" value="CapteP226308"/>
    <property type="gene ID" value="CapteG226308"/>
</dbReference>
<proteinExistence type="predicted"/>
<dbReference type="OMA" id="DACNGSH"/>
<feature type="transmembrane region" description="Helical" evidence="3">
    <location>
        <begin position="149"/>
        <end position="169"/>
    </location>
</feature>
<protein>
    <recommendedName>
        <fullName evidence="7">Protein quiver</fullName>
    </recommendedName>
</protein>
<organism evidence="4">
    <name type="scientific">Capitella teleta</name>
    <name type="common">Polychaete worm</name>
    <dbReference type="NCBI Taxonomy" id="283909"/>
    <lineage>
        <taxon>Eukaryota</taxon>
        <taxon>Metazoa</taxon>
        <taxon>Spiralia</taxon>
        <taxon>Lophotrochozoa</taxon>
        <taxon>Annelida</taxon>
        <taxon>Polychaeta</taxon>
        <taxon>Sedentaria</taxon>
        <taxon>Scolecida</taxon>
        <taxon>Capitellidae</taxon>
        <taxon>Capitella</taxon>
    </lineage>
</organism>
<name>R7U7S1_CAPTE</name>
<dbReference type="AlphaFoldDB" id="R7U7S1"/>
<evidence type="ECO:0000313" key="4">
    <source>
        <dbReference type="EMBL" id="ELU02410.1"/>
    </source>
</evidence>
<accession>R7U7S1</accession>
<dbReference type="PANTHER" id="PTHR38332">
    <property type="entry name" value="PROTEIN CBG11604"/>
    <property type="match status" value="1"/>
</dbReference>
<evidence type="ECO:0000256" key="3">
    <source>
        <dbReference type="SAM" id="Phobius"/>
    </source>
</evidence>
<keyword evidence="2" id="KW-0325">Glycoprotein</keyword>